<dbReference type="InterPro" id="IPR016024">
    <property type="entry name" value="ARM-type_fold"/>
</dbReference>
<dbReference type="SUPFAM" id="SSF48371">
    <property type="entry name" value="ARM repeat"/>
    <property type="match status" value="1"/>
</dbReference>
<dbReference type="InterPro" id="IPR000225">
    <property type="entry name" value="Armadillo"/>
</dbReference>
<comment type="caution">
    <text evidence="2">The sequence shown here is derived from an EMBL/GenBank/DDBJ whole genome shotgun (WGS) entry which is preliminary data.</text>
</comment>
<dbReference type="AlphaFoldDB" id="A0A3A8QJM8"/>
<keyword evidence="1" id="KW-0472">Membrane</keyword>
<reference evidence="3" key="1">
    <citation type="submission" date="2018-09" db="EMBL/GenBank/DDBJ databases">
        <authorList>
            <person name="Livingstone P.G."/>
            <person name="Whitworth D.E."/>
        </authorList>
    </citation>
    <scope>NUCLEOTIDE SEQUENCE [LARGE SCALE GENOMIC DNA]</scope>
    <source>
        <strain evidence="3">AB050A</strain>
    </source>
</reference>
<accession>A0A3A8QJM8</accession>
<feature type="transmembrane region" description="Helical" evidence="1">
    <location>
        <begin position="771"/>
        <end position="790"/>
    </location>
</feature>
<keyword evidence="3" id="KW-1185">Reference proteome</keyword>
<dbReference type="PANTHER" id="PTHR12697">
    <property type="entry name" value="PBS LYASE HEAT-LIKE PROTEIN"/>
    <property type="match status" value="1"/>
</dbReference>
<evidence type="ECO:0000313" key="3">
    <source>
        <dbReference type="Proteomes" id="UP000267003"/>
    </source>
</evidence>
<dbReference type="Pfam" id="PF13646">
    <property type="entry name" value="HEAT_2"/>
    <property type="match status" value="3"/>
</dbReference>
<dbReference type="Proteomes" id="UP000267003">
    <property type="component" value="Unassembled WGS sequence"/>
</dbReference>
<evidence type="ECO:0000256" key="1">
    <source>
        <dbReference type="SAM" id="Phobius"/>
    </source>
</evidence>
<dbReference type="InterPro" id="IPR011989">
    <property type="entry name" value="ARM-like"/>
</dbReference>
<dbReference type="PROSITE" id="PS50176">
    <property type="entry name" value="ARM_REPEAT"/>
    <property type="match status" value="1"/>
</dbReference>
<dbReference type="InterPro" id="IPR004155">
    <property type="entry name" value="PBS_lyase_HEAT"/>
</dbReference>
<organism evidence="2 3">
    <name type="scientific">Corallococcus aberystwythensis</name>
    <dbReference type="NCBI Taxonomy" id="2316722"/>
    <lineage>
        <taxon>Bacteria</taxon>
        <taxon>Pseudomonadati</taxon>
        <taxon>Myxococcota</taxon>
        <taxon>Myxococcia</taxon>
        <taxon>Myxococcales</taxon>
        <taxon>Cystobacterineae</taxon>
        <taxon>Myxococcaceae</taxon>
        <taxon>Corallococcus</taxon>
    </lineage>
</organism>
<name>A0A3A8QJM8_9BACT</name>
<gene>
    <name evidence="2" type="ORF">D7W81_11640</name>
</gene>
<protein>
    <recommendedName>
        <fullName evidence="4">HEAT repeat domain-containing protein</fullName>
    </recommendedName>
</protein>
<feature type="transmembrane region" description="Helical" evidence="1">
    <location>
        <begin position="805"/>
        <end position="825"/>
    </location>
</feature>
<dbReference type="SMART" id="SM00567">
    <property type="entry name" value="EZ_HEAT"/>
    <property type="match status" value="10"/>
</dbReference>
<evidence type="ECO:0000313" key="2">
    <source>
        <dbReference type="EMBL" id="RKH68959.1"/>
    </source>
</evidence>
<proteinExistence type="predicted"/>
<dbReference type="GO" id="GO:0016491">
    <property type="term" value="F:oxidoreductase activity"/>
    <property type="evidence" value="ECO:0007669"/>
    <property type="project" value="TreeGrafter"/>
</dbReference>
<keyword evidence="1" id="KW-0812">Transmembrane</keyword>
<evidence type="ECO:0008006" key="4">
    <source>
        <dbReference type="Google" id="ProtNLM"/>
    </source>
</evidence>
<dbReference type="EMBL" id="RAWK01000057">
    <property type="protein sequence ID" value="RKH68959.1"/>
    <property type="molecule type" value="Genomic_DNA"/>
</dbReference>
<keyword evidence="1" id="KW-1133">Transmembrane helix</keyword>
<dbReference type="Gene3D" id="1.25.10.10">
    <property type="entry name" value="Leucine-rich Repeat Variant"/>
    <property type="match status" value="3"/>
</dbReference>
<sequence>MRSACIGWAVWLLGFSLVFSEARATSIESTQGDKTPPRVLGWLASLDDGNDEVALQALEFIGEGSLKRQPAIRRRLQSFIKEPRFGRFLNSSNPHTRERSLNLLLIMGEHGKAQASRLREMLVDPETKVRELAARALRAMGSAGEEQIAILGASLKDPNAEVRGAAAFALAAMEGAAKSHAPSLSELLKDPDDGVRGAAVMALMALGTDARTQAPQLGALLLDPNAKIRMAAAQALMAMGEEAREQAPRLGRLLSDSEPSVREAAAHALMAMRTEARGQVHLLAGLVHDPNAGVRMASARALGAMGVEARAHVLQLAILLNDPDAEVRAVAAGAMGSMGAAAGGQVERLVTLLTQDENYQVRRNAAGALGELGDEARRQVPRLEEIIPRLDADLRVEMVTGAAGRNMRMDYSYLLDVMTSLPVHERAFIMAMLIFHSEFPVEQAPRLVDLLAHPEDDVRMAVAGPLRRMGPKIVDRIPRLIELLENKDEDVRRHVLRVLESMGEAAQAAVDPVGRLLKDSDKEVREQAAKTLAAMGDSAKTHAPQLNVLAEEDDATSVRLAALEALGAMRELKGEHAPMLLAMLAYQEPFSDVKTQESLQNMFPSMMQHPDTTAAEVHARAGTTLASMAPLGMDAIAAILAMASKEPQGRAEWLVRAHIAGGGVRRTELLLQWLVGRTASELPQAPALDDAREALMAFNDLWPYTKEHAGLRDDLAQQIARVTSLFSGRWSESDVELLAVHAMNLQEFYPMHAENLRSAIGQSERWRKATAFFWVLVTHSFFWILLLYFYPRFPQVQAFFFWSPWVRRFTGFGYVGLLLTWVPFLRRRLLSPFKYLLVADAELAKFDPATYFKESMVSSPVSRKTESLTSAIPQLKGPSILEGASGLGAVPD</sequence>
<dbReference type="PANTHER" id="PTHR12697:SF5">
    <property type="entry name" value="DEOXYHYPUSINE HYDROXYLASE"/>
    <property type="match status" value="1"/>
</dbReference>